<evidence type="ECO:0000256" key="5">
    <source>
        <dbReference type="ARBA" id="ARBA00011738"/>
    </source>
</evidence>
<dbReference type="GO" id="GO:0050660">
    <property type="term" value="F:flavin adenine dinucleotide binding"/>
    <property type="evidence" value="ECO:0007669"/>
    <property type="project" value="InterPro"/>
</dbReference>
<evidence type="ECO:0000256" key="3">
    <source>
        <dbReference type="ARBA" id="ARBA00004498"/>
    </source>
</evidence>
<gene>
    <name evidence="15" type="ORF">PENVUL_c093G05634</name>
</gene>
<comment type="similarity">
    <text evidence="4 13">Belongs to the GMC oxidoreductase family.</text>
</comment>
<evidence type="ECO:0000256" key="4">
    <source>
        <dbReference type="ARBA" id="ARBA00010790"/>
    </source>
</evidence>
<sequence>MPRYSRYTVYRPRDMPKIIVIIDQEKEIDSVHVGYASRLQSGFYESNDGPIIEDLNEYGDIFGTSVDYAFETVPLAVHNRTELIRSGKGLGGSTLVNGGSWTRPHKAQNDSWEEVFGMKGWNWNNLLPYMNKIEAFRPPNPDQIAAGHRFDPACHGTDGVVKVGPRDTGEKFSPMIKSIMNTANKSGIPV</sequence>
<evidence type="ECO:0000256" key="12">
    <source>
        <dbReference type="ARBA" id="ARBA00049722"/>
    </source>
</evidence>
<name>A0A1V6R416_9EURO</name>
<keyword evidence="6" id="KW-0134">Cell wall</keyword>
<dbReference type="AlphaFoldDB" id="A0A1V6R416"/>
<evidence type="ECO:0000256" key="9">
    <source>
        <dbReference type="ARBA" id="ARBA00022827"/>
    </source>
</evidence>
<evidence type="ECO:0000256" key="7">
    <source>
        <dbReference type="ARBA" id="ARBA00022530"/>
    </source>
</evidence>
<keyword evidence="9 13" id="KW-0274">FAD</keyword>
<reference evidence="16" key="1">
    <citation type="journal article" date="2017" name="Nat. Microbiol.">
        <title>Global analysis of biosynthetic gene clusters reveals vast potential of secondary metabolite production in Penicillium species.</title>
        <authorList>
            <person name="Nielsen J.C."/>
            <person name="Grijseels S."/>
            <person name="Prigent S."/>
            <person name="Ji B."/>
            <person name="Dainat J."/>
            <person name="Nielsen K.F."/>
            <person name="Frisvad J.C."/>
            <person name="Workman M."/>
            <person name="Nielsen J."/>
        </authorList>
    </citation>
    <scope>NUCLEOTIDE SEQUENCE [LARGE SCALE GENOMIC DNA]</scope>
    <source>
        <strain evidence="16">IBT 29486</strain>
    </source>
</reference>
<dbReference type="Proteomes" id="UP000191518">
    <property type="component" value="Unassembled WGS sequence"/>
</dbReference>
<organism evidence="15 16">
    <name type="scientific">Penicillium vulpinum</name>
    <dbReference type="NCBI Taxonomy" id="29845"/>
    <lineage>
        <taxon>Eukaryota</taxon>
        <taxon>Fungi</taxon>
        <taxon>Dikarya</taxon>
        <taxon>Ascomycota</taxon>
        <taxon>Pezizomycotina</taxon>
        <taxon>Eurotiomycetes</taxon>
        <taxon>Eurotiomycetidae</taxon>
        <taxon>Eurotiales</taxon>
        <taxon>Aspergillaceae</taxon>
        <taxon>Penicillium</taxon>
    </lineage>
</organism>
<feature type="domain" description="Glucose-methanol-choline oxidoreductase N-terminal" evidence="14">
    <location>
        <begin position="87"/>
        <end position="110"/>
    </location>
</feature>
<dbReference type="PANTHER" id="PTHR11552:SF201">
    <property type="entry name" value="GLUCOSE-METHANOL-CHOLINE OXIDOREDUCTASE N-TERMINAL DOMAIN-CONTAINING PROTEIN"/>
    <property type="match status" value="1"/>
</dbReference>
<evidence type="ECO:0000313" key="15">
    <source>
        <dbReference type="EMBL" id="OQD96248.1"/>
    </source>
</evidence>
<keyword evidence="7" id="KW-0964">Secreted</keyword>
<evidence type="ECO:0000256" key="13">
    <source>
        <dbReference type="RuleBase" id="RU003968"/>
    </source>
</evidence>
<dbReference type="InterPro" id="IPR036188">
    <property type="entry name" value="FAD/NAD-bd_sf"/>
</dbReference>
<comment type="cofactor">
    <cofactor evidence="1">
        <name>FAD</name>
        <dbReference type="ChEBI" id="CHEBI:57692"/>
    </cofactor>
</comment>
<evidence type="ECO:0000256" key="6">
    <source>
        <dbReference type="ARBA" id="ARBA00022512"/>
    </source>
</evidence>
<keyword evidence="7" id="KW-0272">Extracellular matrix</keyword>
<evidence type="ECO:0000313" key="16">
    <source>
        <dbReference type="Proteomes" id="UP000191518"/>
    </source>
</evidence>
<dbReference type="InterPro" id="IPR027424">
    <property type="entry name" value="Glucose_Oxidase_domain_2"/>
</dbReference>
<dbReference type="STRING" id="29845.A0A1V6R416"/>
<dbReference type="GO" id="GO:0046562">
    <property type="term" value="F:beta-D-glucose oxidase activity"/>
    <property type="evidence" value="ECO:0007669"/>
    <property type="project" value="UniProtKB-EC"/>
</dbReference>
<keyword evidence="16" id="KW-1185">Reference proteome</keyword>
<accession>A0A1V6R416</accession>
<evidence type="ECO:0000256" key="1">
    <source>
        <dbReference type="ARBA" id="ARBA00001974"/>
    </source>
</evidence>
<dbReference type="EC" id="1.1.3.4" evidence="12"/>
<proteinExistence type="inferred from homology"/>
<dbReference type="PANTHER" id="PTHR11552">
    <property type="entry name" value="GLUCOSE-METHANOL-CHOLINE GMC OXIDOREDUCTASE"/>
    <property type="match status" value="1"/>
</dbReference>
<evidence type="ECO:0000256" key="10">
    <source>
        <dbReference type="ARBA" id="ARBA00023002"/>
    </source>
</evidence>
<comment type="subcellular location">
    <subcellularLocation>
        <location evidence="2">Secreted</location>
        <location evidence="2">Cell wall</location>
    </subcellularLocation>
    <subcellularLocation>
        <location evidence="3">Secreted</location>
        <location evidence="3">Extracellular space</location>
        <location evidence="3">Extracellular matrix</location>
    </subcellularLocation>
</comment>
<dbReference type="SUPFAM" id="SSF51905">
    <property type="entry name" value="FAD/NAD(P)-binding domain"/>
    <property type="match status" value="1"/>
</dbReference>
<comment type="caution">
    <text evidence="15">The sequence shown here is derived from an EMBL/GenBank/DDBJ whole genome shotgun (WGS) entry which is preliminary data.</text>
</comment>
<dbReference type="EMBL" id="MDYP01000093">
    <property type="protein sequence ID" value="OQD96248.1"/>
    <property type="molecule type" value="Genomic_DNA"/>
</dbReference>
<protein>
    <recommendedName>
        <fullName evidence="12">glucose oxidase</fullName>
        <ecNumber evidence="12">1.1.3.4</ecNumber>
    </recommendedName>
</protein>
<dbReference type="InterPro" id="IPR000172">
    <property type="entry name" value="GMC_OxRdtase_N"/>
</dbReference>
<evidence type="ECO:0000256" key="8">
    <source>
        <dbReference type="ARBA" id="ARBA00022630"/>
    </source>
</evidence>
<comment type="subunit">
    <text evidence="5">Homodimer.</text>
</comment>
<dbReference type="InterPro" id="IPR012132">
    <property type="entry name" value="GMC_OxRdtase"/>
</dbReference>
<dbReference type="PROSITE" id="PS00623">
    <property type="entry name" value="GMC_OXRED_1"/>
    <property type="match status" value="1"/>
</dbReference>
<dbReference type="Pfam" id="PF00732">
    <property type="entry name" value="GMC_oxred_N"/>
    <property type="match status" value="1"/>
</dbReference>
<dbReference type="Gene3D" id="3.30.560.10">
    <property type="entry name" value="Glucose Oxidase, domain 3"/>
    <property type="match status" value="1"/>
</dbReference>
<keyword evidence="8 13" id="KW-0285">Flavoprotein</keyword>
<comment type="catalytic activity">
    <reaction evidence="11">
        <text>beta-D-glucose + O2 = D-glucono-1,5-lactone + H2O2</text>
        <dbReference type="Rhea" id="RHEA:11428"/>
        <dbReference type="ChEBI" id="CHEBI:15379"/>
        <dbReference type="ChEBI" id="CHEBI:15903"/>
        <dbReference type="ChEBI" id="CHEBI:16217"/>
        <dbReference type="ChEBI" id="CHEBI:16240"/>
        <dbReference type="EC" id="1.1.3.4"/>
    </reaction>
    <physiologicalReaction direction="left-to-right" evidence="11">
        <dbReference type="Rhea" id="RHEA:11429"/>
    </physiologicalReaction>
</comment>
<evidence type="ECO:0000256" key="2">
    <source>
        <dbReference type="ARBA" id="ARBA00004191"/>
    </source>
</evidence>
<dbReference type="Gene3D" id="4.10.450.10">
    <property type="entry name" value="Glucose Oxidase, domain 2"/>
    <property type="match status" value="1"/>
</dbReference>
<evidence type="ECO:0000256" key="11">
    <source>
        <dbReference type="ARBA" id="ARBA00049435"/>
    </source>
</evidence>
<evidence type="ECO:0000259" key="14">
    <source>
        <dbReference type="PROSITE" id="PS00623"/>
    </source>
</evidence>
<keyword evidence="10" id="KW-0560">Oxidoreductase</keyword>